<feature type="non-terminal residue" evidence="1">
    <location>
        <position position="1"/>
    </location>
</feature>
<accession>A0ACA9S475</accession>
<organism evidence="1 2">
    <name type="scientific">Racocetra persica</name>
    <dbReference type="NCBI Taxonomy" id="160502"/>
    <lineage>
        <taxon>Eukaryota</taxon>
        <taxon>Fungi</taxon>
        <taxon>Fungi incertae sedis</taxon>
        <taxon>Mucoromycota</taxon>
        <taxon>Glomeromycotina</taxon>
        <taxon>Glomeromycetes</taxon>
        <taxon>Diversisporales</taxon>
        <taxon>Gigasporaceae</taxon>
        <taxon>Racocetra</taxon>
    </lineage>
</organism>
<protein>
    <submittedName>
        <fullName evidence="1">6518_t:CDS:1</fullName>
    </submittedName>
</protein>
<reference evidence="1" key="1">
    <citation type="submission" date="2021-06" db="EMBL/GenBank/DDBJ databases">
        <authorList>
            <person name="Kallberg Y."/>
            <person name="Tangrot J."/>
            <person name="Rosling A."/>
        </authorList>
    </citation>
    <scope>NUCLEOTIDE SEQUENCE</scope>
    <source>
        <strain evidence="1">MA461A</strain>
    </source>
</reference>
<dbReference type="Proteomes" id="UP000789920">
    <property type="component" value="Unassembled WGS sequence"/>
</dbReference>
<evidence type="ECO:0000313" key="2">
    <source>
        <dbReference type="Proteomes" id="UP000789920"/>
    </source>
</evidence>
<dbReference type="EMBL" id="CAJVQC010091893">
    <property type="protein sequence ID" value="CAG8826270.1"/>
    <property type="molecule type" value="Genomic_DNA"/>
</dbReference>
<keyword evidence="2" id="KW-1185">Reference proteome</keyword>
<comment type="caution">
    <text evidence="1">The sequence shown here is derived from an EMBL/GenBank/DDBJ whole genome shotgun (WGS) entry which is preliminary data.</text>
</comment>
<proteinExistence type="predicted"/>
<evidence type="ECO:0000313" key="1">
    <source>
        <dbReference type="EMBL" id="CAG8826270.1"/>
    </source>
</evidence>
<gene>
    <name evidence="1" type="ORF">RPERSI_LOCUS26695</name>
</gene>
<name>A0ACA9S475_9GLOM</name>
<sequence>WEIEKDWELSKRKGLERVIPEGKELFGVNTKGKSLNNLGVGLAPKFHWSDNDADIEILTNSSTDLPHPSQTIVTPSLLSKKPLQLNENYPKAKRSQVQEIFITQPLEGELDLKDFTCLTHYIGGSKKGVEVYISPRVDNTKLTFNNLSEHAEIIENS</sequence>